<accession>A0A060QDQ5</accession>
<comment type="caution">
    <text evidence="1">The sequence shown here is derived from an EMBL/GenBank/DDBJ whole genome shotgun (WGS) entry which is preliminary data.</text>
</comment>
<dbReference type="Proteomes" id="UP000027583">
    <property type="component" value="Unassembled WGS sequence"/>
</dbReference>
<protein>
    <submittedName>
        <fullName evidence="1">Uncharacterized protein</fullName>
    </submittedName>
</protein>
<gene>
    <name evidence="1" type="ORF">ASAP_1015</name>
</gene>
<dbReference type="eggNOG" id="ENOG5033APW">
    <property type="taxonomic scope" value="Bacteria"/>
</dbReference>
<reference evidence="1 2" key="2">
    <citation type="journal article" date="2014" name="PLoS ONE">
        <title>Evolution of mitochondria reconstructed from the energy metabolism of living bacteria.</title>
        <authorList>
            <person name="Degli Esposti M."/>
            <person name="Chouaia B."/>
            <person name="Comandatore F."/>
            <person name="Crotti E."/>
            <person name="Sassera D."/>
            <person name="Lievens P.M."/>
            <person name="Daffonchio D."/>
            <person name="Bandi C."/>
        </authorList>
    </citation>
    <scope>NUCLEOTIDE SEQUENCE [LARGE SCALE GENOMIC DNA]</scope>
    <source>
        <strain evidence="1 2">SF2.1</strain>
    </source>
</reference>
<name>A0A060QDQ5_9PROT</name>
<evidence type="ECO:0000313" key="1">
    <source>
        <dbReference type="EMBL" id="CDG39060.1"/>
    </source>
</evidence>
<dbReference type="EMBL" id="CBLX010000008">
    <property type="protein sequence ID" value="CDG39060.1"/>
    <property type="molecule type" value="Genomic_DNA"/>
</dbReference>
<reference evidence="1 2" key="1">
    <citation type="journal article" date="2014" name="Genome Biol. Evol.">
        <title>Acetic acid bacteria genomes reveal functional traits for adaptation to life in insect guts.</title>
        <authorList>
            <person name="Chouaia B."/>
            <person name="Gaiarsa S."/>
            <person name="Crotti E."/>
            <person name="Comandatore F."/>
            <person name="Degli Esposti M."/>
            <person name="Ricci I."/>
            <person name="Alma A."/>
            <person name="Favia G."/>
            <person name="Bandi C."/>
            <person name="Daffonchio D."/>
        </authorList>
    </citation>
    <scope>NUCLEOTIDE SEQUENCE [LARGE SCALE GENOMIC DNA]</scope>
    <source>
        <strain evidence="1 2">SF2.1</strain>
    </source>
</reference>
<evidence type="ECO:0000313" key="2">
    <source>
        <dbReference type="Proteomes" id="UP000027583"/>
    </source>
</evidence>
<dbReference type="AlphaFoldDB" id="A0A060QDQ5"/>
<organism evidence="1 2">
    <name type="scientific">Asaia bogorensis</name>
    <dbReference type="NCBI Taxonomy" id="91915"/>
    <lineage>
        <taxon>Bacteria</taxon>
        <taxon>Pseudomonadati</taxon>
        <taxon>Pseudomonadota</taxon>
        <taxon>Alphaproteobacteria</taxon>
        <taxon>Acetobacterales</taxon>
        <taxon>Acetobacteraceae</taxon>
        <taxon>Asaia</taxon>
    </lineage>
</organism>
<sequence length="109" mass="12360">MIMTQSSFHPTKEMASAARHGLKLREKFNRGGTEAGVKRAEQLAEQKDLDESDLKSMHSFFARHKSDQKTKTHEWGSDSDPSAGYIAWLLWGGDPARDWVERKIASLDK</sequence>
<proteinExistence type="predicted"/>